<feature type="domain" description="4Fe-4S" evidence="14">
    <location>
        <begin position="24"/>
        <end position="83"/>
    </location>
</feature>
<dbReference type="Pfam" id="PF14697">
    <property type="entry name" value="Fer4_21"/>
    <property type="match status" value="1"/>
</dbReference>
<gene>
    <name evidence="15" type="primary">rsxB</name>
    <name evidence="15" type="ORF">ACFQ1T_05955</name>
</gene>
<keyword evidence="5" id="KW-0479">Metal-binding</keyword>
<dbReference type="InterPro" id="IPR017896">
    <property type="entry name" value="4Fe4S_Fe-S-bd"/>
</dbReference>
<evidence type="ECO:0000256" key="11">
    <source>
        <dbReference type="ARBA" id="ARBA00023136"/>
    </source>
</evidence>
<evidence type="ECO:0000256" key="3">
    <source>
        <dbReference type="ARBA" id="ARBA00022485"/>
    </source>
</evidence>
<accession>A0ABW3GFI8</accession>
<dbReference type="NCBIfam" id="NF003475">
    <property type="entry name" value="PRK05113.1"/>
    <property type="match status" value="1"/>
</dbReference>
<evidence type="ECO:0000256" key="8">
    <source>
        <dbReference type="ARBA" id="ARBA00022982"/>
    </source>
</evidence>
<keyword evidence="3" id="KW-0004">4Fe-4S</keyword>
<keyword evidence="16" id="KW-1185">Reference proteome</keyword>
<evidence type="ECO:0000259" key="13">
    <source>
        <dbReference type="PROSITE" id="PS51379"/>
    </source>
</evidence>
<keyword evidence="4" id="KW-0997">Cell inner membrane</keyword>
<evidence type="ECO:0000256" key="4">
    <source>
        <dbReference type="ARBA" id="ARBA00022519"/>
    </source>
</evidence>
<keyword evidence="10" id="KW-0411">Iron-sulfur</keyword>
<dbReference type="Gene3D" id="3.30.70.20">
    <property type="match status" value="1"/>
</dbReference>
<proteinExistence type="predicted"/>
<dbReference type="Pfam" id="PF04060">
    <property type="entry name" value="FeS"/>
    <property type="match status" value="1"/>
</dbReference>
<evidence type="ECO:0000256" key="6">
    <source>
        <dbReference type="ARBA" id="ARBA00022737"/>
    </source>
</evidence>
<dbReference type="InterPro" id="IPR007202">
    <property type="entry name" value="4Fe-4S_dom"/>
</dbReference>
<dbReference type="PANTHER" id="PTHR42859">
    <property type="entry name" value="OXIDOREDUCTASE"/>
    <property type="match status" value="1"/>
</dbReference>
<organism evidence="15 16">
    <name type="scientific">Methylophilus glucosoxydans</name>
    <dbReference type="NCBI Taxonomy" id="752553"/>
    <lineage>
        <taxon>Bacteria</taxon>
        <taxon>Pseudomonadati</taxon>
        <taxon>Pseudomonadota</taxon>
        <taxon>Betaproteobacteria</taxon>
        <taxon>Nitrosomonadales</taxon>
        <taxon>Methylophilaceae</taxon>
        <taxon>Methylophilus</taxon>
    </lineage>
</organism>
<dbReference type="RefSeq" id="WP_379074802.1">
    <property type="nucleotide sequence ID" value="NZ_JBHTJW010000002.1"/>
</dbReference>
<keyword evidence="8" id="KW-0249">Electron transport</keyword>
<comment type="caution">
    <text evidence="15">The sequence shown here is derived from an EMBL/GenBank/DDBJ whole genome shotgun (WGS) entry which is preliminary data.</text>
</comment>
<feature type="region of interest" description="Disordered" evidence="12">
    <location>
        <begin position="174"/>
        <end position="220"/>
    </location>
</feature>
<protein>
    <submittedName>
        <fullName evidence="15">Electron transport complex subunit RsxB</fullName>
    </submittedName>
</protein>
<evidence type="ECO:0000259" key="14">
    <source>
        <dbReference type="PROSITE" id="PS51656"/>
    </source>
</evidence>
<dbReference type="InterPro" id="IPR050294">
    <property type="entry name" value="RnfB_subfamily"/>
</dbReference>
<evidence type="ECO:0000256" key="10">
    <source>
        <dbReference type="ARBA" id="ARBA00023014"/>
    </source>
</evidence>
<keyword evidence="1" id="KW-0813">Transport</keyword>
<dbReference type="PROSITE" id="PS00198">
    <property type="entry name" value="4FE4S_FER_1"/>
    <property type="match status" value="2"/>
</dbReference>
<dbReference type="SUPFAM" id="SSF54862">
    <property type="entry name" value="4Fe-4S ferredoxins"/>
    <property type="match status" value="1"/>
</dbReference>
<sequence>MPPSAQPPADLTQTGVTAPENPARLEPLISQIDALLPQTQCGQCGYNGCRPYAGAIARGEANINQCPPGGDAGIYALAALLNQPYQALNPAHGVTKGKLVAVIDEDACIGCTLCIKACPVDAIVGASKQMHTVIVQECTGCELCLPPCPVDCISLQAVPGRQMAMSPAESDLARRRHQQRQKRLALENHATAHTYAKDQTRMETRPASDTAQPTPAASEALKQAAIATALARIKARQAG</sequence>
<keyword evidence="7" id="KW-1278">Translocase</keyword>
<dbReference type="PROSITE" id="PS51379">
    <property type="entry name" value="4FE4S_FER_2"/>
    <property type="match status" value="2"/>
</dbReference>
<evidence type="ECO:0000256" key="1">
    <source>
        <dbReference type="ARBA" id="ARBA00022448"/>
    </source>
</evidence>
<evidence type="ECO:0000256" key="7">
    <source>
        <dbReference type="ARBA" id="ARBA00022967"/>
    </source>
</evidence>
<dbReference type="PANTHER" id="PTHR42859:SF3">
    <property type="entry name" value="ION-TRANSLOCATING OXIDOREDUCTASE COMPLEX SUBUNIT B"/>
    <property type="match status" value="1"/>
</dbReference>
<dbReference type="Gene3D" id="1.10.15.40">
    <property type="entry name" value="Electron transport complex subunit B, putative Fe-S cluster"/>
    <property type="match status" value="1"/>
</dbReference>
<dbReference type="PROSITE" id="PS51656">
    <property type="entry name" value="4FE4S"/>
    <property type="match status" value="1"/>
</dbReference>
<evidence type="ECO:0000256" key="5">
    <source>
        <dbReference type="ARBA" id="ARBA00022723"/>
    </source>
</evidence>
<evidence type="ECO:0000313" key="15">
    <source>
        <dbReference type="EMBL" id="MFD0929320.1"/>
    </source>
</evidence>
<keyword evidence="9" id="KW-0408">Iron</keyword>
<feature type="domain" description="4Fe-4S ferredoxin-type" evidence="13">
    <location>
        <begin position="130"/>
        <end position="158"/>
    </location>
</feature>
<dbReference type="InterPro" id="IPR017900">
    <property type="entry name" value="4Fe4S_Fe_S_CS"/>
</dbReference>
<keyword evidence="6" id="KW-0677">Repeat</keyword>
<dbReference type="NCBIfam" id="TIGR01944">
    <property type="entry name" value="rnfB"/>
    <property type="match status" value="1"/>
</dbReference>
<reference evidence="16" key="1">
    <citation type="journal article" date="2019" name="Int. J. Syst. Evol. Microbiol.">
        <title>The Global Catalogue of Microorganisms (GCM) 10K type strain sequencing project: providing services to taxonomists for standard genome sequencing and annotation.</title>
        <authorList>
            <consortium name="The Broad Institute Genomics Platform"/>
            <consortium name="The Broad Institute Genome Sequencing Center for Infectious Disease"/>
            <person name="Wu L."/>
            <person name="Ma J."/>
        </authorList>
    </citation>
    <scope>NUCLEOTIDE SEQUENCE [LARGE SCALE GENOMIC DNA]</scope>
    <source>
        <strain evidence="16">CCUG 59685</strain>
    </source>
</reference>
<dbReference type="EMBL" id="JBHTJW010000002">
    <property type="protein sequence ID" value="MFD0929320.1"/>
    <property type="molecule type" value="Genomic_DNA"/>
</dbReference>
<dbReference type="InterPro" id="IPR010207">
    <property type="entry name" value="Elect_transpt_cplx_RnfB/RsxB"/>
</dbReference>
<feature type="compositionally biased region" description="Basic residues" evidence="12">
    <location>
        <begin position="174"/>
        <end position="183"/>
    </location>
</feature>
<keyword evidence="2" id="KW-1003">Cell membrane</keyword>
<evidence type="ECO:0000313" key="16">
    <source>
        <dbReference type="Proteomes" id="UP001597106"/>
    </source>
</evidence>
<evidence type="ECO:0000256" key="9">
    <source>
        <dbReference type="ARBA" id="ARBA00023004"/>
    </source>
</evidence>
<evidence type="ECO:0000256" key="2">
    <source>
        <dbReference type="ARBA" id="ARBA00022475"/>
    </source>
</evidence>
<keyword evidence="11" id="KW-0472">Membrane</keyword>
<evidence type="ECO:0000256" key="12">
    <source>
        <dbReference type="SAM" id="MobiDB-lite"/>
    </source>
</evidence>
<feature type="compositionally biased region" description="Basic and acidic residues" evidence="12">
    <location>
        <begin position="195"/>
        <end position="206"/>
    </location>
</feature>
<dbReference type="Proteomes" id="UP001597106">
    <property type="component" value="Unassembled WGS sequence"/>
</dbReference>
<feature type="domain" description="4Fe-4S ferredoxin-type" evidence="13">
    <location>
        <begin position="99"/>
        <end position="128"/>
    </location>
</feature>
<name>A0ABW3GFI8_9PROT</name>